<comment type="caution">
    <text evidence="1">The sequence shown here is derived from an EMBL/GenBank/DDBJ whole genome shotgun (WGS) entry which is preliminary data.</text>
</comment>
<dbReference type="InterPro" id="IPR003737">
    <property type="entry name" value="GlcNAc_PI_deacetylase-related"/>
</dbReference>
<dbReference type="EMBL" id="NOJZ02000002">
    <property type="protein sequence ID" value="RDY24613.1"/>
    <property type="molecule type" value="Genomic_DNA"/>
</dbReference>
<keyword evidence="2" id="KW-1185">Reference proteome</keyword>
<evidence type="ECO:0000313" key="1">
    <source>
        <dbReference type="EMBL" id="RDY24613.1"/>
    </source>
</evidence>
<dbReference type="Gene3D" id="3.40.50.10320">
    <property type="entry name" value="LmbE-like"/>
    <property type="match status" value="1"/>
</dbReference>
<name>A0A371IVV3_9FIRM</name>
<accession>A0A371IVV3</accession>
<organism evidence="1 2">
    <name type="scientific">Romboutsia maritimum</name>
    <dbReference type="NCBI Taxonomy" id="2020948"/>
    <lineage>
        <taxon>Bacteria</taxon>
        <taxon>Bacillati</taxon>
        <taxon>Bacillota</taxon>
        <taxon>Clostridia</taxon>
        <taxon>Peptostreptococcales</taxon>
        <taxon>Peptostreptococcaceae</taxon>
        <taxon>Romboutsia</taxon>
    </lineage>
</organism>
<evidence type="ECO:0000313" key="2">
    <source>
        <dbReference type="Proteomes" id="UP000243494"/>
    </source>
</evidence>
<dbReference type="InterPro" id="IPR024078">
    <property type="entry name" value="LmbE-like_dom_sf"/>
</dbReference>
<gene>
    <name evidence="1" type="ORF">CHF27_002320</name>
</gene>
<dbReference type="AlphaFoldDB" id="A0A371IVV3"/>
<proteinExistence type="predicted"/>
<reference evidence="1 2" key="1">
    <citation type="journal article" date="2017" name="Genome Announc.">
        <title>Draft Genome Sequence of Romboutsia maritimum sp. nov. Strain CCRI-22766(T), Isolated from Coastal Estuarine Mud.</title>
        <authorList>
            <person name="Maheux A.F."/>
            <person name="Boudreau D.K."/>
            <person name="Berube E."/>
            <person name="Boissinot M."/>
            <person name="Raymond F."/>
            <person name="Brodeur S."/>
            <person name="Corbeil J."/>
            <person name="Brightwell G."/>
            <person name="Broda D."/>
            <person name="Omar R.F."/>
            <person name="Bergeron M.G."/>
        </authorList>
    </citation>
    <scope>NUCLEOTIDE SEQUENCE [LARGE SCALE GENOMIC DNA]</scope>
    <source>
        <strain evidence="1 2">CCRI-22766</strain>
    </source>
</reference>
<dbReference type="OrthoDB" id="1749874at2"/>
<protein>
    <submittedName>
        <fullName evidence="1">PIG-L family deacetylase</fullName>
    </submittedName>
</protein>
<sequence>MGFSSYNNYINRQFNDYVVFYPQHQDDEVLWAGSAIVEAIKEKGQDNVFVVQVSNGSGISVFNKYDKYKNLTRKEKTEYRNREFLASVEKLGVKKENITILSNINKSDTTDFNLMERTALNFEKKYKNITHVAHTYKLDDHLQHLKNGAVIQSLYNSGKIKDVKYFIKPGFESDIPMGEKIIYKSNSNEDYDKVKNACEQYKIINESENREGIGYKSDHKSFDNLVLDKSVPAILHTPNI</sequence>
<dbReference type="Pfam" id="PF02585">
    <property type="entry name" value="PIG-L"/>
    <property type="match status" value="1"/>
</dbReference>
<dbReference type="SUPFAM" id="SSF102588">
    <property type="entry name" value="LmbE-like"/>
    <property type="match status" value="1"/>
</dbReference>
<dbReference type="Proteomes" id="UP000243494">
    <property type="component" value="Unassembled WGS sequence"/>
</dbReference>